<evidence type="ECO:0000259" key="3">
    <source>
        <dbReference type="PROSITE" id="PS51998"/>
    </source>
</evidence>
<dbReference type="SUPFAM" id="SSF47592">
    <property type="entry name" value="SWIB/MDM2 domain"/>
    <property type="match status" value="2"/>
</dbReference>
<organism evidence="4">
    <name type="scientific">Tetraselmis sp. GSL018</name>
    <dbReference type="NCBI Taxonomy" id="582737"/>
    <lineage>
        <taxon>Eukaryota</taxon>
        <taxon>Viridiplantae</taxon>
        <taxon>Chlorophyta</taxon>
        <taxon>core chlorophytes</taxon>
        <taxon>Chlorodendrophyceae</taxon>
        <taxon>Chlorodendrales</taxon>
        <taxon>Chlorodendraceae</taxon>
        <taxon>Tetraselmis</taxon>
    </lineage>
</organism>
<dbReference type="SMART" id="SM00151">
    <property type="entry name" value="SWIB"/>
    <property type="match status" value="2"/>
</dbReference>
<evidence type="ECO:0000313" key="4">
    <source>
        <dbReference type="EMBL" id="JAC77552.1"/>
    </source>
</evidence>
<feature type="domain" description="DM2" evidence="2">
    <location>
        <begin position="206"/>
        <end position="283"/>
    </location>
</feature>
<feature type="compositionally biased region" description="Basic and acidic residues" evidence="1">
    <location>
        <begin position="191"/>
        <end position="201"/>
    </location>
</feature>
<feature type="domain" description="DEK-C" evidence="3">
    <location>
        <begin position="1"/>
        <end position="56"/>
    </location>
</feature>
<gene>
    <name evidence="4" type="primary">UAF30</name>
    <name evidence="4" type="ORF">TSPGSL018_17396</name>
</gene>
<dbReference type="InterPro" id="IPR014876">
    <property type="entry name" value="DEK_C"/>
</dbReference>
<dbReference type="PROSITE" id="PS51998">
    <property type="entry name" value="DEK_C"/>
    <property type="match status" value="1"/>
</dbReference>
<evidence type="ECO:0000256" key="1">
    <source>
        <dbReference type="SAM" id="MobiDB-lite"/>
    </source>
</evidence>
<dbReference type="EMBL" id="GBEZ01007947">
    <property type="protein sequence ID" value="JAC77552.1"/>
    <property type="molecule type" value="Transcribed_RNA"/>
</dbReference>
<dbReference type="InterPro" id="IPR019835">
    <property type="entry name" value="SWIB_domain"/>
</dbReference>
<feature type="compositionally biased region" description="Basic and acidic residues" evidence="1">
    <location>
        <begin position="87"/>
        <end position="98"/>
    </location>
</feature>
<protein>
    <submittedName>
        <fullName evidence="4">Upstream activation factor subunit UAF30</fullName>
    </submittedName>
</protein>
<name>A0A061RXD4_9CHLO</name>
<accession>A0A061RXD4</accession>
<feature type="region of interest" description="Disordered" evidence="1">
    <location>
        <begin position="176"/>
        <end position="210"/>
    </location>
</feature>
<dbReference type="PROSITE" id="PS51925">
    <property type="entry name" value="SWIB_MDM2"/>
    <property type="match status" value="1"/>
</dbReference>
<dbReference type="Pfam" id="PF02201">
    <property type="entry name" value="SWIB"/>
    <property type="match status" value="2"/>
</dbReference>
<dbReference type="CDD" id="cd10567">
    <property type="entry name" value="SWIB-MDM2_like"/>
    <property type="match status" value="2"/>
</dbReference>
<evidence type="ECO:0000259" key="2">
    <source>
        <dbReference type="PROSITE" id="PS51925"/>
    </source>
</evidence>
<dbReference type="AlphaFoldDB" id="A0A061RXD4"/>
<dbReference type="Gene3D" id="1.10.245.10">
    <property type="entry name" value="SWIB/MDM2 domain"/>
    <property type="match status" value="2"/>
</dbReference>
<dbReference type="InterPro" id="IPR003121">
    <property type="entry name" value="SWIB_MDM2_domain"/>
</dbReference>
<proteinExistence type="predicted"/>
<dbReference type="InterPro" id="IPR036885">
    <property type="entry name" value="SWIB_MDM2_dom_sf"/>
</dbReference>
<feature type="region of interest" description="Disordered" evidence="1">
    <location>
        <begin position="59"/>
        <end position="101"/>
    </location>
</feature>
<dbReference type="PANTHER" id="PTHR13844">
    <property type="entry name" value="SWI/SNF-RELATED MATRIX-ASSOCIATED ACTIN-DEPENDENT REGULATOR OF CHROMATIN SUBFAMILY D"/>
    <property type="match status" value="1"/>
</dbReference>
<reference evidence="4" key="1">
    <citation type="submission" date="2014-05" db="EMBL/GenBank/DDBJ databases">
        <title>The transcriptome of the halophilic microalga Tetraselmis sp. GSL018 isolated from the Great Salt Lake, Utah.</title>
        <authorList>
            <person name="Jinkerson R.E."/>
            <person name="D'Adamo S."/>
            <person name="Posewitz M.C."/>
        </authorList>
    </citation>
    <scope>NUCLEOTIDE SEQUENCE</scope>
    <source>
        <strain evidence="4">GSL018</strain>
    </source>
</reference>
<sequence>MSFQEKLVSRLKCLLENVDPETTSERQLRRALEDELGAEVKNYKGVIKQVVLEYIEKLGEDEDKSEPPGQESPVGKTHLGNSQSPVKELDGQKAETEAPKGPLYVLSPEMAEFVGVPKLQRTQCLKRVWEHIKANGLQDGRAILPDGQLERLFEFPLDAGLLMKQIGRHMVEKVEGAPGAAAGSRKKKRKPEAGDGGDGKKRAAGGYQKPLGLSPELAEFAGTESMSRPEAVKMVWAYIKENELQDPSNKRNVLCDDRLRGLFGVDKFQGFSMMKFLNRHFVPD</sequence>
<dbReference type="Pfam" id="PF08766">
    <property type="entry name" value="DEK_C"/>
    <property type="match status" value="1"/>
</dbReference>